<gene>
    <name evidence="1" type="ORF">GEOBRER4_n1687</name>
</gene>
<protein>
    <submittedName>
        <fullName evidence="1">Uncharacterized protein</fullName>
    </submittedName>
</protein>
<name>A0A7R7IYM5_9BACT</name>
<sequence>MIQDSSRLFRMLQARKLPMKFLPASRDAKVVSGPIQGHL</sequence>
<dbReference type="EMBL" id="AP023213">
    <property type="protein sequence ID" value="BCO11339.1"/>
    <property type="molecule type" value="Genomic_DNA"/>
</dbReference>
<proteinExistence type="predicted"/>
<dbReference type="Proteomes" id="UP000515472">
    <property type="component" value="Chromosome"/>
</dbReference>
<evidence type="ECO:0000313" key="1">
    <source>
        <dbReference type="EMBL" id="BCO11339.1"/>
    </source>
</evidence>
<organism evidence="1 2">
    <name type="scientific">Citrifermentans bremense</name>
    <dbReference type="NCBI Taxonomy" id="60035"/>
    <lineage>
        <taxon>Bacteria</taxon>
        <taxon>Pseudomonadati</taxon>
        <taxon>Thermodesulfobacteriota</taxon>
        <taxon>Desulfuromonadia</taxon>
        <taxon>Geobacterales</taxon>
        <taxon>Geobacteraceae</taxon>
        <taxon>Citrifermentans</taxon>
    </lineage>
</organism>
<keyword evidence="2" id="KW-1185">Reference proteome</keyword>
<reference evidence="1 2" key="1">
    <citation type="submission" date="2020-06" db="EMBL/GenBank/DDBJ databases">
        <title>Interaction of electrochemicaly active bacteria, Geobacter bremensis R4 on different carbon anode.</title>
        <authorList>
            <person name="Meng L."/>
            <person name="Yoshida N."/>
        </authorList>
    </citation>
    <scope>NUCLEOTIDE SEQUENCE [LARGE SCALE GENOMIC DNA]</scope>
    <source>
        <strain evidence="1 2">R4</strain>
    </source>
</reference>
<accession>A0A7R7IYM5</accession>
<dbReference type="AlphaFoldDB" id="A0A7R7IYM5"/>
<evidence type="ECO:0000313" key="2">
    <source>
        <dbReference type="Proteomes" id="UP000515472"/>
    </source>
</evidence>